<evidence type="ECO:0000313" key="1">
    <source>
        <dbReference type="EMBL" id="EHP69634.1"/>
    </source>
</evidence>
<protein>
    <submittedName>
        <fullName evidence="1">Uncharacterized protein</fullName>
    </submittedName>
</protein>
<evidence type="ECO:0000313" key="2">
    <source>
        <dbReference type="Proteomes" id="UP000003980"/>
    </source>
</evidence>
<keyword evidence="2" id="KW-1185">Reference proteome</keyword>
<accession>H2C757</accession>
<dbReference type="Proteomes" id="UP000003980">
    <property type="component" value="Unassembled WGS sequence"/>
</dbReference>
<reference evidence="1 2" key="1">
    <citation type="submission" date="2012-01" db="EMBL/GenBank/DDBJ databases">
        <title>Improved High-Quality Draft sequence of Metallosphaera yellowstonensis MK1.</title>
        <authorList>
            <consortium name="US DOE Joint Genome Institute"/>
            <person name="Lucas S."/>
            <person name="Han J."/>
            <person name="Cheng J.-F."/>
            <person name="Goodwin L."/>
            <person name="Pitluck S."/>
            <person name="Peters L."/>
            <person name="Teshima H."/>
            <person name="Detter J.C."/>
            <person name="Han C."/>
            <person name="Tapia R."/>
            <person name="Land M."/>
            <person name="Hauser L."/>
            <person name="Kyrpides N."/>
            <person name="Kozubal M."/>
            <person name="Macur R.E."/>
            <person name="Jay Z."/>
            <person name="Inskeep W."/>
            <person name="Woyke T."/>
        </authorList>
    </citation>
    <scope>NUCLEOTIDE SEQUENCE [LARGE SCALE GENOMIC DNA]</scope>
    <source>
        <strain evidence="1 2">MK1</strain>
    </source>
</reference>
<name>H2C757_9CREN</name>
<feature type="non-terminal residue" evidence="1">
    <location>
        <position position="1"/>
    </location>
</feature>
<dbReference type="EMBL" id="JH597768">
    <property type="protein sequence ID" value="EHP69634.1"/>
    <property type="molecule type" value="Genomic_DNA"/>
</dbReference>
<dbReference type="AlphaFoldDB" id="H2C757"/>
<gene>
    <name evidence="1" type="ORF">MetMK1DRAFT_00024060</name>
</gene>
<dbReference type="HOGENOM" id="CLU_1953251_0_0_2"/>
<dbReference type="STRING" id="671065.MetMK1DRAFT_00024060"/>
<organism evidence="1 2">
    <name type="scientific">Metallosphaera yellowstonensis MK1</name>
    <dbReference type="NCBI Taxonomy" id="671065"/>
    <lineage>
        <taxon>Archaea</taxon>
        <taxon>Thermoproteota</taxon>
        <taxon>Thermoprotei</taxon>
        <taxon>Sulfolobales</taxon>
        <taxon>Sulfolobaceae</taxon>
        <taxon>Metallosphaera</taxon>
    </lineage>
</organism>
<proteinExistence type="predicted"/>
<dbReference type="eggNOG" id="arCOG02044">
    <property type="taxonomic scope" value="Archaea"/>
</dbReference>
<sequence>QDYINETLLNQTESQIASQFSSSPPLAQQLVNLVAQSFPFAWTSRAYNSLIVNMFVEGLQVQSYPVVAPFTETLSTTGITLGQTLPPVRMEYFQPVQISMYPLYDNNQYQVYIMVVVYQFVQPGAVSPQ</sequence>